<proteinExistence type="predicted"/>
<protein>
    <submittedName>
        <fullName evidence="1">Uncharacterized protein</fullName>
    </submittedName>
</protein>
<sequence>MYPSSSSSSSQHSTGAAASNLLRYGSAPSSLLSAAVDSVLGIGTRVPTMTQCFSVHDSANRNNSSRTTISGCNLQRSYALSSEISAAACGRSYTTAGSNFSSAAAAPAAVSSCTTSAASPPSNLVRHSSSPAGFFNCLASDIVKTAATVMLISAYAFMACPRLVLADKAVW</sequence>
<reference evidence="1" key="1">
    <citation type="submission" date="2023-05" db="EMBL/GenBank/DDBJ databases">
        <title>Nepenthes gracilis genome sequencing.</title>
        <authorList>
            <person name="Fukushima K."/>
        </authorList>
    </citation>
    <scope>NUCLEOTIDE SEQUENCE</scope>
    <source>
        <strain evidence="1">SING2019-196</strain>
    </source>
</reference>
<keyword evidence="2" id="KW-1185">Reference proteome</keyword>
<gene>
    <name evidence="1" type="ORF">Nepgr_024792</name>
</gene>
<evidence type="ECO:0000313" key="2">
    <source>
        <dbReference type="Proteomes" id="UP001279734"/>
    </source>
</evidence>
<accession>A0AAD3Y0D7</accession>
<evidence type="ECO:0000313" key="1">
    <source>
        <dbReference type="EMBL" id="GMH22949.1"/>
    </source>
</evidence>
<dbReference type="EMBL" id="BSYO01000025">
    <property type="protein sequence ID" value="GMH22949.1"/>
    <property type="molecule type" value="Genomic_DNA"/>
</dbReference>
<organism evidence="1 2">
    <name type="scientific">Nepenthes gracilis</name>
    <name type="common">Slender pitcher plant</name>
    <dbReference type="NCBI Taxonomy" id="150966"/>
    <lineage>
        <taxon>Eukaryota</taxon>
        <taxon>Viridiplantae</taxon>
        <taxon>Streptophyta</taxon>
        <taxon>Embryophyta</taxon>
        <taxon>Tracheophyta</taxon>
        <taxon>Spermatophyta</taxon>
        <taxon>Magnoliopsida</taxon>
        <taxon>eudicotyledons</taxon>
        <taxon>Gunneridae</taxon>
        <taxon>Pentapetalae</taxon>
        <taxon>Caryophyllales</taxon>
        <taxon>Nepenthaceae</taxon>
        <taxon>Nepenthes</taxon>
    </lineage>
</organism>
<name>A0AAD3Y0D7_NEPGR</name>
<dbReference type="Proteomes" id="UP001279734">
    <property type="component" value="Unassembled WGS sequence"/>
</dbReference>
<dbReference type="AlphaFoldDB" id="A0AAD3Y0D7"/>
<comment type="caution">
    <text evidence="1">The sequence shown here is derived from an EMBL/GenBank/DDBJ whole genome shotgun (WGS) entry which is preliminary data.</text>
</comment>